<evidence type="ECO:0000313" key="2">
    <source>
        <dbReference type="EMBL" id="EUC35940.1"/>
    </source>
</evidence>
<keyword evidence="3" id="KW-1185">Reference proteome</keyword>
<dbReference type="HOGENOM" id="CLU_2512298_0_0_1"/>
<protein>
    <submittedName>
        <fullName evidence="2">Uncharacterized protein</fullName>
    </submittedName>
</protein>
<name>W6YE60_COCC2</name>
<dbReference type="AlphaFoldDB" id="W6YE60"/>
<gene>
    <name evidence="2" type="ORF">COCCADRAFT_34662</name>
</gene>
<keyword evidence="1" id="KW-0175">Coiled coil</keyword>
<proteinExistence type="predicted"/>
<accession>W6YE60</accession>
<evidence type="ECO:0000256" key="1">
    <source>
        <dbReference type="SAM" id="Coils"/>
    </source>
</evidence>
<reference evidence="2 3" key="1">
    <citation type="journal article" date="2013" name="PLoS Genet.">
        <title>Comparative genome structure, secondary metabolite, and effector coding capacity across Cochliobolus pathogens.</title>
        <authorList>
            <person name="Condon B.J."/>
            <person name="Leng Y."/>
            <person name="Wu D."/>
            <person name="Bushley K.E."/>
            <person name="Ohm R.A."/>
            <person name="Otillar R."/>
            <person name="Martin J."/>
            <person name="Schackwitz W."/>
            <person name="Grimwood J."/>
            <person name="MohdZainudin N."/>
            <person name="Xue C."/>
            <person name="Wang R."/>
            <person name="Manning V.A."/>
            <person name="Dhillon B."/>
            <person name="Tu Z.J."/>
            <person name="Steffenson B.J."/>
            <person name="Salamov A."/>
            <person name="Sun H."/>
            <person name="Lowry S."/>
            <person name="LaButti K."/>
            <person name="Han J."/>
            <person name="Copeland A."/>
            <person name="Lindquist E."/>
            <person name="Barry K."/>
            <person name="Schmutz J."/>
            <person name="Baker S.E."/>
            <person name="Ciuffetti L.M."/>
            <person name="Grigoriev I.V."/>
            <person name="Zhong S."/>
            <person name="Turgeon B.G."/>
        </authorList>
    </citation>
    <scope>NUCLEOTIDE SEQUENCE [LARGE SCALE GENOMIC DNA]</scope>
    <source>
        <strain evidence="2 3">26-R-13</strain>
    </source>
</reference>
<dbReference type="EMBL" id="KI964568">
    <property type="protein sequence ID" value="EUC35940.1"/>
    <property type="molecule type" value="Genomic_DNA"/>
</dbReference>
<dbReference type="OrthoDB" id="3694251at2759"/>
<feature type="coiled-coil region" evidence="1">
    <location>
        <begin position="56"/>
        <end position="84"/>
    </location>
</feature>
<dbReference type="RefSeq" id="XP_007709779.1">
    <property type="nucleotide sequence ID" value="XM_007711589.1"/>
</dbReference>
<sequence>MCQYNFVHFTGCDHTVLDREVPIQRCKSKQRTLWQKACDSAESVIISRFELCEECVDKLEGKLMKLEKLRNKELRAEQKAKKKQE</sequence>
<evidence type="ECO:0000313" key="3">
    <source>
        <dbReference type="Proteomes" id="UP000053841"/>
    </source>
</evidence>
<organism evidence="2 3">
    <name type="scientific">Cochliobolus carbonum (strain 26-R-13)</name>
    <name type="common">Maize leaf spot fungus</name>
    <name type="synonym">Bipolaris zeicola</name>
    <dbReference type="NCBI Taxonomy" id="930089"/>
    <lineage>
        <taxon>Eukaryota</taxon>
        <taxon>Fungi</taxon>
        <taxon>Dikarya</taxon>
        <taxon>Ascomycota</taxon>
        <taxon>Pezizomycotina</taxon>
        <taxon>Dothideomycetes</taxon>
        <taxon>Pleosporomycetidae</taxon>
        <taxon>Pleosporales</taxon>
        <taxon>Pleosporineae</taxon>
        <taxon>Pleosporaceae</taxon>
        <taxon>Bipolaris</taxon>
    </lineage>
</organism>
<dbReference type="KEGG" id="bze:COCCADRAFT_34662"/>
<dbReference type="GeneID" id="19147812"/>
<dbReference type="Proteomes" id="UP000053841">
    <property type="component" value="Unassembled WGS sequence"/>
</dbReference>